<evidence type="ECO:0000259" key="7">
    <source>
        <dbReference type="SMART" id="SM01329"/>
    </source>
</evidence>
<keyword evidence="6" id="KW-0464">Manganese</keyword>
<feature type="domain" description="Isopropylmalate dehydrogenase-like" evidence="7">
    <location>
        <begin position="5"/>
        <end position="359"/>
    </location>
</feature>
<evidence type="ECO:0000313" key="9">
    <source>
        <dbReference type="Proteomes" id="UP000184010"/>
    </source>
</evidence>
<organism evidence="8 9">
    <name type="scientific">Desulfitobacterium chlororespirans DSM 11544</name>
    <dbReference type="NCBI Taxonomy" id="1121395"/>
    <lineage>
        <taxon>Bacteria</taxon>
        <taxon>Bacillati</taxon>
        <taxon>Bacillota</taxon>
        <taxon>Clostridia</taxon>
        <taxon>Eubacteriales</taxon>
        <taxon>Desulfitobacteriaceae</taxon>
        <taxon>Desulfitobacterium</taxon>
    </lineage>
</organism>
<evidence type="ECO:0000256" key="4">
    <source>
        <dbReference type="ARBA" id="ARBA00023002"/>
    </source>
</evidence>
<dbReference type="InterPro" id="IPR050501">
    <property type="entry name" value="ICDH/IPMDH"/>
</dbReference>
<dbReference type="STRING" id="1121395.SAMN02745215_00750"/>
<comment type="cofactor">
    <cofactor evidence="1">
        <name>Mn(2+)</name>
        <dbReference type="ChEBI" id="CHEBI:29035"/>
    </cofactor>
</comment>
<comment type="cofactor">
    <cofactor evidence="2">
        <name>Mg(2+)</name>
        <dbReference type="ChEBI" id="CHEBI:18420"/>
    </cofactor>
</comment>
<dbReference type="RefSeq" id="WP_072771335.1">
    <property type="nucleotide sequence ID" value="NZ_FRDN01000004.1"/>
</dbReference>
<reference evidence="9" key="1">
    <citation type="submission" date="2016-12" db="EMBL/GenBank/DDBJ databases">
        <authorList>
            <person name="Varghese N."/>
            <person name="Submissions S."/>
        </authorList>
    </citation>
    <scope>NUCLEOTIDE SEQUENCE [LARGE SCALE GENOMIC DNA]</scope>
    <source>
        <strain evidence="9">DSM 11544</strain>
    </source>
</reference>
<evidence type="ECO:0000313" key="8">
    <source>
        <dbReference type="EMBL" id="SHN57016.1"/>
    </source>
</evidence>
<accession>A0A1M7SEV4</accession>
<keyword evidence="3" id="KW-0479">Metal-binding</keyword>
<keyword evidence="5" id="KW-0520">NAD</keyword>
<dbReference type="GO" id="GO:0016491">
    <property type="term" value="F:oxidoreductase activity"/>
    <property type="evidence" value="ECO:0007669"/>
    <property type="project" value="UniProtKB-KW"/>
</dbReference>
<keyword evidence="4" id="KW-0560">Oxidoreductase</keyword>
<dbReference type="GO" id="GO:0046872">
    <property type="term" value="F:metal ion binding"/>
    <property type="evidence" value="ECO:0007669"/>
    <property type="project" value="UniProtKB-KW"/>
</dbReference>
<dbReference type="Pfam" id="PF00180">
    <property type="entry name" value="Iso_dh"/>
    <property type="match status" value="1"/>
</dbReference>
<dbReference type="SUPFAM" id="SSF53659">
    <property type="entry name" value="Isocitrate/Isopropylmalate dehydrogenase-like"/>
    <property type="match status" value="1"/>
</dbReference>
<evidence type="ECO:0000256" key="1">
    <source>
        <dbReference type="ARBA" id="ARBA00001936"/>
    </source>
</evidence>
<keyword evidence="9" id="KW-1185">Reference proteome</keyword>
<proteinExistence type="predicted"/>
<dbReference type="PANTHER" id="PTHR43275:SF1">
    <property type="entry name" value="D-MALATE DEHYDROGENASE [DECARBOXYLATING]"/>
    <property type="match status" value="1"/>
</dbReference>
<dbReference type="Gene3D" id="3.40.718.10">
    <property type="entry name" value="Isopropylmalate Dehydrogenase"/>
    <property type="match status" value="1"/>
</dbReference>
<protein>
    <submittedName>
        <fullName evidence="8">Tartrate dehydrogenase/decarboxylase / D-malate dehydrogenase</fullName>
    </submittedName>
</protein>
<dbReference type="PANTHER" id="PTHR43275">
    <property type="entry name" value="D-MALATE DEHYDROGENASE [DECARBOXYLATING]"/>
    <property type="match status" value="1"/>
</dbReference>
<evidence type="ECO:0000256" key="5">
    <source>
        <dbReference type="ARBA" id="ARBA00023027"/>
    </source>
</evidence>
<evidence type="ECO:0000256" key="2">
    <source>
        <dbReference type="ARBA" id="ARBA00001946"/>
    </source>
</evidence>
<evidence type="ECO:0000256" key="3">
    <source>
        <dbReference type="ARBA" id="ARBA00022723"/>
    </source>
</evidence>
<dbReference type="Proteomes" id="UP000184010">
    <property type="component" value="Unassembled WGS sequence"/>
</dbReference>
<dbReference type="InterPro" id="IPR024084">
    <property type="entry name" value="IsoPropMal-DH-like_dom"/>
</dbReference>
<dbReference type="AlphaFoldDB" id="A0A1M7SEV4"/>
<name>A0A1M7SEV4_9FIRM</name>
<gene>
    <name evidence="8" type="ORF">SAMN02745215_00750</name>
</gene>
<dbReference type="SMART" id="SM01329">
    <property type="entry name" value="Iso_dh"/>
    <property type="match status" value="1"/>
</dbReference>
<evidence type="ECO:0000256" key="6">
    <source>
        <dbReference type="ARBA" id="ARBA00023211"/>
    </source>
</evidence>
<dbReference type="EMBL" id="FRDN01000004">
    <property type="protein sequence ID" value="SHN57016.1"/>
    <property type="molecule type" value="Genomic_DNA"/>
</dbReference>
<sequence>MKKYNIAVIPLDGVGKEVIPLGAKAMEKAQEILGGFELEFQYYDAGVEYAVKNGRMCQDNLGEEVAKADAMFCGSAGHYDVEMAKTEYPGYKVGMQVLQFLRGGMGNSIGLRPLKLLKGVDCPLKNKEEMDVLLVRQLAEGFYIHPGHMIGDDAAYDTIVVTRKRTEEFAETCFNLARGRDGRRQDGKKMVTLGNKHGNVTSFDFYRKIFTEVSANYPDIELHFTQVDALAEHLIKDPDRFDVIACENMIGDIIGDIGAYITGGMGLTPTADIGGVTPQFRPNHGTFPRAVGKGFANPFASILTGSLLMDTLGNDGGDEALRMGAKLILKAMEHNLLTSGPRTKDMGGSANTLEAADAVLKAMEYIKL</sequence>